<protein>
    <submittedName>
        <fullName evidence="2">RING-type domain-containing protein</fullName>
    </submittedName>
</protein>
<proteinExistence type="predicted"/>
<evidence type="ECO:0000313" key="2">
    <source>
        <dbReference type="WBParaSite" id="RSKR_0000639950.1"/>
    </source>
</evidence>
<dbReference type="Proteomes" id="UP000095286">
    <property type="component" value="Unplaced"/>
</dbReference>
<dbReference type="WBParaSite" id="RSKR_0000639950.1">
    <property type="protein sequence ID" value="RSKR_0000639950.1"/>
    <property type="gene ID" value="RSKR_0000639950"/>
</dbReference>
<reference evidence="2" key="1">
    <citation type="submission" date="2016-11" db="UniProtKB">
        <authorList>
            <consortium name="WormBaseParasite"/>
        </authorList>
    </citation>
    <scope>IDENTIFICATION</scope>
    <source>
        <strain evidence="2">KR3021</strain>
    </source>
</reference>
<organism evidence="1 2">
    <name type="scientific">Rhabditophanes sp. KR3021</name>
    <dbReference type="NCBI Taxonomy" id="114890"/>
    <lineage>
        <taxon>Eukaryota</taxon>
        <taxon>Metazoa</taxon>
        <taxon>Ecdysozoa</taxon>
        <taxon>Nematoda</taxon>
        <taxon>Chromadorea</taxon>
        <taxon>Rhabditida</taxon>
        <taxon>Tylenchina</taxon>
        <taxon>Panagrolaimomorpha</taxon>
        <taxon>Strongyloidoidea</taxon>
        <taxon>Alloionematidae</taxon>
        <taxon>Rhabditophanes</taxon>
    </lineage>
</organism>
<evidence type="ECO:0000313" key="1">
    <source>
        <dbReference type="Proteomes" id="UP000095286"/>
    </source>
</evidence>
<accession>A0AC35U0F2</accession>
<name>A0AC35U0F2_9BILA</name>
<sequence>MLEKYVPGCHECGEAFKQSLAYTYDSCPHVVCVPCYEKAHKNGCECCSKCGVGMLKNAKTIEFAQASTGVDHYTIIPVDEFKRMHIDPNESFEKLKKRIFGPTMRHIENHT</sequence>